<dbReference type="RefSeq" id="WP_108984505.1">
    <property type="nucleotide sequence ID" value="NZ_BFBR01000003.1"/>
</dbReference>
<dbReference type="GO" id="GO:0015293">
    <property type="term" value="F:symporter activity"/>
    <property type="evidence" value="ECO:0007669"/>
    <property type="project" value="InterPro"/>
</dbReference>
<feature type="transmembrane region" description="Helical" evidence="8">
    <location>
        <begin position="364"/>
        <end position="392"/>
    </location>
</feature>
<feature type="transmembrane region" description="Helical" evidence="8">
    <location>
        <begin position="157"/>
        <end position="176"/>
    </location>
</feature>
<feature type="transmembrane region" description="Helical" evidence="8">
    <location>
        <begin position="89"/>
        <end position="107"/>
    </location>
</feature>
<keyword evidence="10" id="KW-1185">Reference proteome</keyword>
<evidence type="ECO:0000313" key="10">
    <source>
        <dbReference type="Proteomes" id="UP000245086"/>
    </source>
</evidence>
<comment type="caution">
    <text evidence="9">The sequence shown here is derived from an EMBL/GenBank/DDBJ whole genome shotgun (WGS) entry which is preliminary data.</text>
</comment>
<evidence type="ECO:0000256" key="7">
    <source>
        <dbReference type="ARBA" id="ARBA00023136"/>
    </source>
</evidence>
<dbReference type="EMBL" id="BFBR01000003">
    <property type="protein sequence ID" value="GBF57632.1"/>
    <property type="molecule type" value="Genomic_DNA"/>
</dbReference>
<evidence type="ECO:0000256" key="2">
    <source>
        <dbReference type="ARBA" id="ARBA00009617"/>
    </source>
</evidence>
<dbReference type="SUPFAM" id="SSF103473">
    <property type="entry name" value="MFS general substrate transporter"/>
    <property type="match status" value="1"/>
</dbReference>
<feature type="transmembrane region" description="Helical" evidence="8">
    <location>
        <begin position="268"/>
        <end position="287"/>
    </location>
</feature>
<dbReference type="InterPro" id="IPR039672">
    <property type="entry name" value="MFS_2"/>
</dbReference>
<gene>
    <name evidence="9" type="primary">melB_2</name>
    <name evidence="9" type="ORF">PbB2_01301</name>
</gene>
<comment type="subcellular location">
    <subcellularLocation>
        <location evidence="1">Cell membrane</location>
        <topology evidence="1">Multi-pass membrane protein</topology>
    </subcellularLocation>
</comment>
<feature type="transmembrane region" description="Helical" evidence="8">
    <location>
        <begin position="18"/>
        <end position="36"/>
    </location>
</feature>
<feature type="transmembrane region" description="Helical" evidence="8">
    <location>
        <begin position="113"/>
        <end position="136"/>
    </location>
</feature>
<accession>A0A2P2E9A2</accession>
<keyword evidence="6 8" id="KW-1133">Transmembrane helix</keyword>
<sequence>MAASNSPSSPPKLSAWHLLAYAGPAIPIAALGQPFYMFVPTFYAREVGLAAGALAVVLVLVRVLDGLADLVAGRLSDQTPGRFGRRKPWVLLASPLAAWSAYMIMSPPPGADLAFFAFWTLIVSVAWAAITLPLNAWGAELSPDYQGRIQITAWREVATIVGVIAAVGLVGGLSQGGSLREALHILGLFAAIATPLACGLCALIVPDPPARPSQNDSLKAGLVDCLANGPFKRLIGAYVVNGIANGLPATLFLFFVSDRLGRADMQGLLLGTYFLAGLLSAPFWAWLGGRFGKDRAWCWAMIWACIIFGLALLVTGPQHFVLFLMVCIGSGLALGADIVLPAAMQADVVDLDELRTGQAPRTGLYFALWSVATKLALALAAGLGFGVLALVGFDTQGGPQSSQALLSLSGLYCAVPILLKLVAIGMMRRFPINAAEQARIRAAISLRRGQSL</sequence>
<name>A0A2P2E9A2_9PROT</name>
<comment type="similarity">
    <text evidence="2">Belongs to the sodium:galactoside symporter (TC 2.A.2) family.</text>
</comment>
<evidence type="ECO:0000256" key="4">
    <source>
        <dbReference type="ARBA" id="ARBA00022475"/>
    </source>
</evidence>
<reference evidence="9 10" key="1">
    <citation type="journal article" date="2018" name="Genome Announc.">
        <title>Draft Genome Sequence of "Candidatus Phycosocius bacilliformis," an Alphaproteobacterial Ectosymbiont of the Hydrocarbon-Producing Green Alga Botryococcus braunii.</title>
        <authorList>
            <person name="Tanabe Y."/>
            <person name="Yamaguchi H."/>
            <person name="Watanabe M.M."/>
        </authorList>
    </citation>
    <scope>NUCLEOTIDE SEQUENCE [LARGE SCALE GENOMIC DNA]</scope>
    <source>
        <strain evidence="9 10">BOTRYCO-2</strain>
    </source>
</reference>
<feature type="transmembrane region" description="Helical" evidence="8">
    <location>
        <begin position="235"/>
        <end position="256"/>
    </location>
</feature>
<dbReference type="PANTHER" id="PTHR11328">
    <property type="entry name" value="MAJOR FACILITATOR SUPERFAMILY DOMAIN-CONTAINING PROTEIN"/>
    <property type="match status" value="1"/>
</dbReference>
<dbReference type="GO" id="GO:0008643">
    <property type="term" value="P:carbohydrate transport"/>
    <property type="evidence" value="ECO:0007669"/>
    <property type="project" value="InterPro"/>
</dbReference>
<dbReference type="Proteomes" id="UP000245086">
    <property type="component" value="Unassembled WGS sequence"/>
</dbReference>
<dbReference type="Pfam" id="PF13347">
    <property type="entry name" value="MFS_2"/>
    <property type="match status" value="1"/>
</dbReference>
<keyword evidence="3" id="KW-0813">Transport</keyword>
<dbReference type="InterPro" id="IPR036259">
    <property type="entry name" value="MFS_trans_sf"/>
</dbReference>
<evidence type="ECO:0000256" key="6">
    <source>
        <dbReference type="ARBA" id="ARBA00022989"/>
    </source>
</evidence>
<feature type="transmembrane region" description="Helical" evidence="8">
    <location>
        <begin position="182"/>
        <end position="205"/>
    </location>
</feature>
<evidence type="ECO:0000256" key="1">
    <source>
        <dbReference type="ARBA" id="ARBA00004651"/>
    </source>
</evidence>
<dbReference type="PANTHER" id="PTHR11328:SF24">
    <property type="entry name" value="MAJOR FACILITATOR SUPERFAMILY (MFS) PROFILE DOMAIN-CONTAINING PROTEIN"/>
    <property type="match status" value="1"/>
</dbReference>
<keyword evidence="5 8" id="KW-0812">Transmembrane</keyword>
<dbReference type="OrthoDB" id="181905at2"/>
<feature type="transmembrane region" description="Helical" evidence="8">
    <location>
        <begin position="404"/>
        <end position="423"/>
    </location>
</feature>
<feature type="transmembrane region" description="Helical" evidence="8">
    <location>
        <begin position="296"/>
        <end position="314"/>
    </location>
</feature>
<feature type="transmembrane region" description="Helical" evidence="8">
    <location>
        <begin position="320"/>
        <end position="343"/>
    </location>
</feature>
<dbReference type="InterPro" id="IPR018043">
    <property type="entry name" value="Na/Gal_symport_CS"/>
</dbReference>
<protein>
    <submittedName>
        <fullName evidence="9">Melibiose carrier protein</fullName>
    </submittedName>
</protein>
<evidence type="ECO:0000313" key="9">
    <source>
        <dbReference type="EMBL" id="GBF57632.1"/>
    </source>
</evidence>
<keyword evidence="4" id="KW-1003">Cell membrane</keyword>
<proteinExistence type="inferred from homology"/>
<dbReference type="GO" id="GO:0006814">
    <property type="term" value="P:sodium ion transport"/>
    <property type="evidence" value="ECO:0007669"/>
    <property type="project" value="InterPro"/>
</dbReference>
<feature type="transmembrane region" description="Helical" evidence="8">
    <location>
        <begin position="48"/>
        <end position="68"/>
    </location>
</feature>
<keyword evidence="7 8" id="KW-0472">Membrane</keyword>
<evidence type="ECO:0000256" key="5">
    <source>
        <dbReference type="ARBA" id="ARBA00022692"/>
    </source>
</evidence>
<dbReference type="GO" id="GO:0005886">
    <property type="term" value="C:plasma membrane"/>
    <property type="evidence" value="ECO:0007669"/>
    <property type="project" value="UniProtKB-SubCell"/>
</dbReference>
<evidence type="ECO:0000256" key="3">
    <source>
        <dbReference type="ARBA" id="ARBA00022448"/>
    </source>
</evidence>
<dbReference type="AlphaFoldDB" id="A0A2P2E9A2"/>
<dbReference type="PROSITE" id="PS00872">
    <property type="entry name" value="NA_GALACTOSIDE_SYMP"/>
    <property type="match status" value="1"/>
</dbReference>
<organism evidence="9 10">
    <name type="scientific">Candidatus Phycosocius bacilliformis</name>
    <dbReference type="NCBI Taxonomy" id="1445552"/>
    <lineage>
        <taxon>Bacteria</taxon>
        <taxon>Pseudomonadati</taxon>
        <taxon>Pseudomonadota</taxon>
        <taxon>Alphaproteobacteria</taxon>
        <taxon>Caulobacterales</taxon>
        <taxon>Caulobacterales incertae sedis</taxon>
        <taxon>Candidatus Phycosocius</taxon>
    </lineage>
</organism>
<evidence type="ECO:0000256" key="8">
    <source>
        <dbReference type="SAM" id="Phobius"/>
    </source>
</evidence>
<dbReference type="Gene3D" id="1.20.1250.20">
    <property type="entry name" value="MFS general substrate transporter like domains"/>
    <property type="match status" value="2"/>
</dbReference>